<comment type="caution">
    <text evidence="9">The sequence shown here is derived from an EMBL/GenBank/DDBJ whole genome shotgun (WGS) entry which is preliminary data.</text>
</comment>
<proteinExistence type="inferred from homology"/>
<comment type="catalytic activity">
    <reaction evidence="7">
        <text>a 4-saturated-(3S)-3-hydroxyacyl-CoA = a (3E)-enoyl-CoA + H2O</text>
        <dbReference type="Rhea" id="RHEA:20724"/>
        <dbReference type="ChEBI" id="CHEBI:15377"/>
        <dbReference type="ChEBI" id="CHEBI:58521"/>
        <dbReference type="ChEBI" id="CHEBI:137480"/>
        <dbReference type="EC" id="4.2.1.17"/>
    </reaction>
</comment>
<evidence type="ECO:0000313" key="10">
    <source>
        <dbReference type="Proteomes" id="UP000035035"/>
    </source>
</evidence>
<keyword evidence="10" id="KW-1185">Reference proteome</keyword>
<comment type="function">
    <text evidence="1">Could possibly oxidize fatty acids using specific components.</text>
</comment>
<evidence type="ECO:0000256" key="8">
    <source>
        <dbReference type="RuleBase" id="RU003707"/>
    </source>
</evidence>
<dbReference type="SUPFAM" id="SSF52096">
    <property type="entry name" value="ClpP/crotonase"/>
    <property type="match status" value="1"/>
</dbReference>
<evidence type="ECO:0000256" key="1">
    <source>
        <dbReference type="ARBA" id="ARBA00002994"/>
    </source>
</evidence>
<organism evidence="9 10">
    <name type="scientific">Gordonia alkanivorans CGMCC 6845</name>
    <dbReference type="NCBI Taxonomy" id="1423140"/>
    <lineage>
        <taxon>Bacteria</taxon>
        <taxon>Bacillati</taxon>
        <taxon>Actinomycetota</taxon>
        <taxon>Actinomycetes</taxon>
        <taxon>Mycobacteriales</taxon>
        <taxon>Gordoniaceae</taxon>
        <taxon>Gordonia</taxon>
    </lineage>
</organism>
<dbReference type="GO" id="GO:0006635">
    <property type="term" value="P:fatty acid beta-oxidation"/>
    <property type="evidence" value="ECO:0007669"/>
    <property type="project" value="TreeGrafter"/>
</dbReference>
<reference evidence="9 10" key="1">
    <citation type="journal article" date="2014" name="Genome Announc.">
        <title>Draft Genome Sequence of Gordonia alkanivorans Strain CGMCC6845, a Halotolerant Hydrocarbon-Degrading Bacterium.</title>
        <authorList>
            <person name="Wang X."/>
            <person name="Jin D."/>
            <person name="Zhou L."/>
            <person name="Wu L."/>
            <person name="An W."/>
            <person name="Zhao L."/>
        </authorList>
    </citation>
    <scope>NUCLEOTIDE SEQUENCE [LARGE SCALE GENOMIC DNA]</scope>
    <source>
        <strain evidence="9 10">CGMCC 6845</strain>
    </source>
</reference>
<name>W9DE18_9ACTN</name>
<keyword evidence="3" id="KW-0276">Fatty acid metabolism</keyword>
<dbReference type="InterPro" id="IPR014748">
    <property type="entry name" value="Enoyl-CoA_hydra_C"/>
</dbReference>
<dbReference type="Gene3D" id="1.10.12.10">
    <property type="entry name" value="Lyase 2-enoyl-coa Hydratase, Chain A, domain 2"/>
    <property type="match status" value="1"/>
</dbReference>
<keyword evidence="5 9" id="KW-0456">Lyase</keyword>
<dbReference type="EMBL" id="AYXO01000073">
    <property type="protein sequence ID" value="ETA04661.1"/>
    <property type="molecule type" value="Genomic_DNA"/>
</dbReference>
<evidence type="ECO:0000256" key="6">
    <source>
        <dbReference type="ARBA" id="ARBA00023709"/>
    </source>
</evidence>
<dbReference type="EC" id="4.2.1.17" evidence="9"/>
<accession>W9DE18</accession>
<dbReference type="Proteomes" id="UP000035035">
    <property type="component" value="Unassembled WGS sequence"/>
</dbReference>
<dbReference type="RefSeq" id="WP_035753111.1">
    <property type="nucleotide sequence ID" value="NZ_KI629800.1"/>
</dbReference>
<dbReference type="HOGENOM" id="CLU_009834_7_4_11"/>
<dbReference type="GO" id="GO:0018812">
    <property type="term" value="F:3-hydroxyacyl-CoA dehydratase activity"/>
    <property type="evidence" value="ECO:0007669"/>
    <property type="project" value="RHEA"/>
</dbReference>
<dbReference type="InterPro" id="IPR001753">
    <property type="entry name" value="Enoyl-CoA_hydra/iso"/>
</dbReference>
<dbReference type="InterPro" id="IPR018376">
    <property type="entry name" value="Enoyl-CoA_hyd/isom_CS"/>
</dbReference>
<dbReference type="PATRIC" id="fig|1423140.3.peg.4234"/>
<comment type="catalytic activity">
    <reaction evidence="6">
        <text>a (3S)-3-hydroxyacyl-CoA = a (2E)-enoyl-CoA + H2O</text>
        <dbReference type="Rhea" id="RHEA:16105"/>
        <dbReference type="ChEBI" id="CHEBI:15377"/>
        <dbReference type="ChEBI" id="CHEBI:57318"/>
        <dbReference type="ChEBI" id="CHEBI:58856"/>
        <dbReference type="EC" id="4.2.1.17"/>
    </reaction>
</comment>
<sequence>MNDSVLLDREGHTLVITINRPEVRNAVDMGVCLAIGDALSDAEADPDIRAVILTGAGEQAFCSGADLKAIGRGEPIIPPGREAWGLAGYVNHPISKPTIAAVNGLALGGGTELALASDLIVASENAVFGLPEVKRGRVAGAGGAFRWTRQLPERLALELLFTGESLTAAKALEHHLVNRVVPAALVRAEALRLAAKIGENGPVAVQATKRIAKGIRDGAVPAETDFWTHTAREAVTVNASDDAREGLAAFAEKRPPRWTGR</sequence>
<evidence type="ECO:0000256" key="2">
    <source>
        <dbReference type="ARBA" id="ARBA00005254"/>
    </source>
</evidence>
<dbReference type="AlphaFoldDB" id="W9DE18"/>
<dbReference type="PANTHER" id="PTHR11941:SF169">
    <property type="entry name" value="(7AS)-7A-METHYL-1,5-DIOXO-2,3,5,6,7,7A-HEXAHYDRO-1H-INDENE-CARBOXYL-COA HYDROLASE"/>
    <property type="match status" value="1"/>
</dbReference>
<gene>
    <name evidence="9" type="ORF">V525_21335</name>
</gene>
<dbReference type="PANTHER" id="PTHR11941">
    <property type="entry name" value="ENOYL-COA HYDRATASE-RELATED"/>
    <property type="match status" value="1"/>
</dbReference>
<comment type="similarity">
    <text evidence="2 8">Belongs to the enoyl-CoA hydratase/isomerase family.</text>
</comment>
<evidence type="ECO:0000256" key="4">
    <source>
        <dbReference type="ARBA" id="ARBA00023098"/>
    </source>
</evidence>
<dbReference type="CDD" id="cd06558">
    <property type="entry name" value="crotonase-like"/>
    <property type="match status" value="1"/>
</dbReference>
<evidence type="ECO:0000256" key="7">
    <source>
        <dbReference type="ARBA" id="ARBA00023717"/>
    </source>
</evidence>
<evidence type="ECO:0000256" key="5">
    <source>
        <dbReference type="ARBA" id="ARBA00023239"/>
    </source>
</evidence>
<evidence type="ECO:0000256" key="3">
    <source>
        <dbReference type="ARBA" id="ARBA00022832"/>
    </source>
</evidence>
<keyword evidence="4" id="KW-0443">Lipid metabolism</keyword>
<dbReference type="Pfam" id="PF00378">
    <property type="entry name" value="ECH_1"/>
    <property type="match status" value="1"/>
</dbReference>
<dbReference type="Gene3D" id="3.90.226.10">
    <property type="entry name" value="2-enoyl-CoA Hydratase, Chain A, domain 1"/>
    <property type="match status" value="1"/>
</dbReference>
<dbReference type="PROSITE" id="PS00166">
    <property type="entry name" value="ENOYL_COA_HYDRATASE"/>
    <property type="match status" value="1"/>
</dbReference>
<dbReference type="InterPro" id="IPR029045">
    <property type="entry name" value="ClpP/crotonase-like_dom_sf"/>
</dbReference>
<evidence type="ECO:0000313" key="9">
    <source>
        <dbReference type="EMBL" id="ETA04661.1"/>
    </source>
</evidence>
<protein>
    <submittedName>
        <fullName evidence="9">Enoyl-CoA hydratase</fullName>
        <ecNumber evidence="9">4.2.1.17</ecNumber>
    </submittedName>
</protein>